<keyword evidence="3" id="KW-0812">Transmembrane</keyword>
<evidence type="ECO:0000256" key="3">
    <source>
        <dbReference type="SAM" id="Phobius"/>
    </source>
</evidence>
<dbReference type="Gene3D" id="1.20.930.40">
    <property type="entry name" value="Transferrin receptor-like, dimerisation domain"/>
    <property type="match status" value="1"/>
</dbReference>
<dbReference type="CDD" id="cd02121">
    <property type="entry name" value="PA_GCPII_like"/>
    <property type="match status" value="1"/>
</dbReference>
<dbReference type="RefSeq" id="XP_056070248.1">
    <property type="nucleotide sequence ID" value="XM_056216001.1"/>
</dbReference>
<dbReference type="AlphaFoldDB" id="A0A9W8XJ54"/>
<dbReference type="Pfam" id="PF02225">
    <property type="entry name" value="PA"/>
    <property type="match status" value="1"/>
</dbReference>
<evidence type="ECO:0000259" key="6">
    <source>
        <dbReference type="Pfam" id="PF04389"/>
    </source>
</evidence>
<evidence type="ECO:0000313" key="8">
    <source>
        <dbReference type="Proteomes" id="UP001140513"/>
    </source>
</evidence>
<dbReference type="SUPFAM" id="SSF52025">
    <property type="entry name" value="PA domain"/>
    <property type="match status" value="1"/>
</dbReference>
<dbReference type="InterPro" id="IPR036757">
    <property type="entry name" value="TFR-like_dimer_dom_sf"/>
</dbReference>
<dbReference type="InterPro" id="IPR003137">
    <property type="entry name" value="PA_domain"/>
</dbReference>
<dbReference type="PANTHER" id="PTHR10404:SF46">
    <property type="entry name" value="VACUOLAR PROTEIN SORTING-ASSOCIATED PROTEIN 70"/>
    <property type="match status" value="1"/>
</dbReference>
<name>A0A9W8XJ54_9PLEO</name>
<keyword evidence="3" id="KW-1133">Transmembrane helix</keyword>
<reference evidence="7" key="1">
    <citation type="submission" date="2022-10" db="EMBL/GenBank/DDBJ databases">
        <title>Tapping the CABI collections for fungal endophytes: first genome assemblies for Collariella, Neodidymelliopsis, Ascochyta clinopodiicola, Didymella pomorum, Didymosphaeria variabile, Neocosmospora piperis and Neocucurbitaria cava.</title>
        <authorList>
            <person name="Hill R."/>
        </authorList>
    </citation>
    <scope>NUCLEOTIDE SEQUENCE</scope>
    <source>
        <strain evidence="7">IMI 356815</strain>
    </source>
</reference>
<dbReference type="Pfam" id="PF04389">
    <property type="entry name" value="Peptidase_M28"/>
    <property type="match status" value="1"/>
</dbReference>
<accession>A0A9W8XJ54</accession>
<dbReference type="Pfam" id="PF04253">
    <property type="entry name" value="TFR_dimer"/>
    <property type="match status" value="1"/>
</dbReference>
<dbReference type="InterPro" id="IPR007484">
    <property type="entry name" value="Peptidase_M28"/>
</dbReference>
<dbReference type="PANTHER" id="PTHR10404">
    <property type="entry name" value="N-ACETYLATED-ALPHA-LINKED ACIDIC DIPEPTIDASE"/>
    <property type="match status" value="1"/>
</dbReference>
<dbReference type="InterPro" id="IPR046450">
    <property type="entry name" value="PA_dom_sf"/>
</dbReference>
<dbReference type="FunFam" id="3.50.30.30:FF:000008">
    <property type="entry name" value="Glutamate carboxypeptidase 2"/>
    <property type="match status" value="1"/>
</dbReference>
<dbReference type="SUPFAM" id="SSF53187">
    <property type="entry name" value="Zn-dependent exopeptidases"/>
    <property type="match status" value="1"/>
</dbReference>
<evidence type="ECO:0000259" key="5">
    <source>
        <dbReference type="Pfam" id="PF04253"/>
    </source>
</evidence>
<feature type="domain" description="PA" evidence="4">
    <location>
        <begin position="224"/>
        <end position="296"/>
    </location>
</feature>
<dbReference type="InterPro" id="IPR039373">
    <property type="entry name" value="Peptidase_M28B"/>
</dbReference>
<evidence type="ECO:0000256" key="1">
    <source>
        <dbReference type="ARBA" id="ARBA00005634"/>
    </source>
</evidence>
<feature type="compositionally biased region" description="Polar residues" evidence="2">
    <location>
        <begin position="300"/>
        <end position="312"/>
    </location>
</feature>
<dbReference type="Proteomes" id="UP001140513">
    <property type="component" value="Unassembled WGS sequence"/>
</dbReference>
<feature type="transmembrane region" description="Helical" evidence="3">
    <location>
        <begin position="39"/>
        <end position="63"/>
    </location>
</feature>
<dbReference type="GO" id="GO:0004180">
    <property type="term" value="F:carboxypeptidase activity"/>
    <property type="evidence" value="ECO:0007669"/>
    <property type="project" value="TreeGrafter"/>
</dbReference>
<dbReference type="Gene3D" id="3.40.630.10">
    <property type="entry name" value="Zn peptidases"/>
    <property type="match status" value="1"/>
</dbReference>
<dbReference type="EMBL" id="JAPEUX010000005">
    <property type="protein sequence ID" value="KAJ4351892.1"/>
    <property type="molecule type" value="Genomic_DNA"/>
</dbReference>
<evidence type="ECO:0008006" key="9">
    <source>
        <dbReference type="Google" id="ProtNLM"/>
    </source>
</evidence>
<evidence type="ECO:0000259" key="4">
    <source>
        <dbReference type="Pfam" id="PF02225"/>
    </source>
</evidence>
<organism evidence="7 8">
    <name type="scientific">Didymosphaeria variabile</name>
    <dbReference type="NCBI Taxonomy" id="1932322"/>
    <lineage>
        <taxon>Eukaryota</taxon>
        <taxon>Fungi</taxon>
        <taxon>Dikarya</taxon>
        <taxon>Ascomycota</taxon>
        <taxon>Pezizomycotina</taxon>
        <taxon>Dothideomycetes</taxon>
        <taxon>Pleosporomycetidae</taxon>
        <taxon>Pleosporales</taxon>
        <taxon>Massarineae</taxon>
        <taxon>Didymosphaeriaceae</taxon>
        <taxon>Didymosphaeria</taxon>
    </lineage>
</organism>
<dbReference type="FunFam" id="3.40.630.10:FF:000101">
    <property type="entry name" value="N-acetylated alpha-linked acidic dipeptidase like 1"/>
    <property type="match status" value="1"/>
</dbReference>
<keyword evidence="3" id="KW-0472">Membrane</keyword>
<dbReference type="InterPro" id="IPR007365">
    <property type="entry name" value="TFR-like_dimer_dom"/>
</dbReference>
<proteinExistence type="inferred from homology"/>
<dbReference type="Gene3D" id="3.50.30.30">
    <property type="match status" value="1"/>
</dbReference>
<comment type="caution">
    <text evidence="7">The sequence shown here is derived from an EMBL/GenBank/DDBJ whole genome shotgun (WGS) entry which is preliminary data.</text>
</comment>
<comment type="similarity">
    <text evidence="1">Belongs to the peptidase M28 family. M28B subfamily.</text>
</comment>
<evidence type="ECO:0000256" key="2">
    <source>
        <dbReference type="SAM" id="MobiDB-lite"/>
    </source>
</evidence>
<protein>
    <recommendedName>
        <fullName evidence="9">Zn-dependent exopeptidase</fullName>
    </recommendedName>
</protein>
<sequence length="788" mass="87556">MSTYAGNEKATMSDERTPLIAVVQTRPHRDRYPHHRLRYVCTLFLSISLFTGLIAAVLILNFLPLGDGDSDTAAGISRYLPGKLPEGWPNSRGLDYEDLVDILMETPDSEKAREYSSYYTSGPHLAGKNLSQAIWTKDKWEEFGVPSLIVDYDVYLNYPKGHRLALLEKKGEKHIEGEDEWKIKYEASLEEDVLKEDATSELKDRVPTFHGYSASGNVTAGYVYVNYGTYRDFEELQAANVTLEGKIALVKYGRVFRGLKVKRAQELGMLGAIIYTDPGDDGEVTEENGYAAYPDGPARQPSSVQRGSTQFLSFAPGDPTTPGYPSKPGAPRQDTSHAIPSIPSIPISYQDALPLLKALNGHGPKASSINWKDGGLGYKGVEYNIGPSPDHLSINLVNEQEYVTTPLWNVIGIINGTIPDEVVVLGNHRDAWIAGGAGDPNSGSSAFNEVIRSFGIALRAGWKPLRTIVFASWDGEEYGLVGSTEWVEEYLPWLSASTVAYLNVDVGTNGPHFRLSAAPLLEKVVVDTIDFIQSPNQTVPGQTVSDVWDKRIATMGSGSDFTAFQDFAGIPSIDMGFGFDPRSAVYHYHSNYDSFSWMEKYGDPSFQYHETIAKIWALVAVKLVETPVLQLNATRYAEGLRRYVDSVKKKAYESTARPDFQALDAAVARFHFAATIHDGTAAALLQQLYDNDIPWWKFWEKFQLYYAVRRINTKYKFLERKFLHADGLDGRSWFKHVVFAPGKWTGYAGATFPGIVEAIDEGDEVATLKWTIIATKVVDGASDWLEEE</sequence>
<dbReference type="GeneID" id="80910766"/>
<evidence type="ECO:0000313" key="7">
    <source>
        <dbReference type="EMBL" id="KAJ4351892.1"/>
    </source>
</evidence>
<gene>
    <name evidence="7" type="ORF">N0V89_007236</name>
</gene>
<dbReference type="CDD" id="cd08022">
    <property type="entry name" value="M28_PSMA_like"/>
    <property type="match status" value="1"/>
</dbReference>
<dbReference type="SUPFAM" id="SSF47672">
    <property type="entry name" value="Transferrin receptor-like dimerisation domain"/>
    <property type="match status" value="1"/>
</dbReference>
<keyword evidence="8" id="KW-1185">Reference proteome</keyword>
<feature type="domain" description="Peptidase M28" evidence="6">
    <location>
        <begin position="409"/>
        <end position="596"/>
    </location>
</feature>
<feature type="region of interest" description="Disordered" evidence="2">
    <location>
        <begin position="288"/>
        <end position="339"/>
    </location>
</feature>
<dbReference type="OrthoDB" id="5841748at2759"/>
<feature type="domain" description="Transferrin receptor-like dimerisation" evidence="5">
    <location>
        <begin position="659"/>
        <end position="785"/>
    </location>
</feature>